<evidence type="ECO:0000313" key="2">
    <source>
        <dbReference type="Proteomes" id="UP000064920"/>
    </source>
</evidence>
<dbReference type="RefSeq" id="WP_236852441.1">
    <property type="nucleotide sequence ID" value="NZ_CP012023.1"/>
</dbReference>
<organism evidence="1 2">
    <name type="scientific">Celeribacter marinus</name>
    <dbReference type="NCBI Taxonomy" id="1397108"/>
    <lineage>
        <taxon>Bacteria</taxon>
        <taxon>Pseudomonadati</taxon>
        <taxon>Pseudomonadota</taxon>
        <taxon>Alphaproteobacteria</taxon>
        <taxon>Rhodobacterales</taxon>
        <taxon>Roseobacteraceae</taxon>
        <taxon>Celeribacter</taxon>
    </lineage>
</organism>
<dbReference type="Proteomes" id="UP000064920">
    <property type="component" value="Chromosome"/>
</dbReference>
<gene>
    <name evidence="1" type="ORF">IMCC12053_2951</name>
</gene>
<protein>
    <submittedName>
        <fullName evidence="1">Uncharacterized protein</fullName>
    </submittedName>
</protein>
<dbReference type="AlphaFoldDB" id="A0A0P0AD52"/>
<name>A0A0P0AD52_9RHOB</name>
<evidence type="ECO:0000313" key="1">
    <source>
        <dbReference type="EMBL" id="ALI56898.1"/>
    </source>
</evidence>
<dbReference type="KEGG" id="cmar:IMCC12053_2951"/>
<dbReference type="PATRIC" id="fig|1397108.4.peg.3032"/>
<proteinExistence type="predicted"/>
<sequence>MKQVIDLGEIENLSQSERDELFDAVQYLTDLVLFVRETKGELTSHEGAPMIEYTGPFIPNALTRPDGVPLDLSILKNFGVGVADR</sequence>
<dbReference type="STRING" id="1397108.IMCC12053_2951"/>
<dbReference type="EMBL" id="CP012023">
    <property type="protein sequence ID" value="ALI56898.1"/>
    <property type="molecule type" value="Genomic_DNA"/>
</dbReference>
<keyword evidence="2" id="KW-1185">Reference proteome</keyword>
<reference evidence="1 2" key="1">
    <citation type="submission" date="2015-05" db="EMBL/GenBank/DDBJ databases">
        <authorList>
            <person name="Wang D.B."/>
            <person name="Wang M."/>
        </authorList>
    </citation>
    <scope>NUCLEOTIDE SEQUENCE [LARGE SCALE GENOMIC DNA]</scope>
    <source>
        <strain evidence="1 2">IMCC 12053</strain>
    </source>
</reference>
<accession>A0A0P0AD52</accession>